<dbReference type="Pfam" id="PF22980">
    <property type="entry name" value="Myb_DNA-bind_8"/>
    <property type="match status" value="1"/>
</dbReference>
<name>A0AAD4EPW4_9PEZI</name>
<protein>
    <recommendedName>
        <fullName evidence="2">Myb-like DNA-binding domain-containing protein</fullName>
    </recommendedName>
</protein>
<sequence length="147" mass="15783">MPAIDTEAQFKFLLCCIKHSAAGKVNFDNVANELNIVSKAAAAKRYERLLKAHDINPNTPRKGKGAQNGDGDDDVKTPASKKRKRGGAATKKNESDDDETPVKKDRSAIKKAEDDDEKDIKVKGEGEGSCYPSTSTTPASFRGTGGE</sequence>
<dbReference type="InterPro" id="IPR054505">
    <property type="entry name" value="Myb_DNA-bind_8"/>
</dbReference>
<keyword evidence="4" id="KW-1185">Reference proteome</keyword>
<comment type="caution">
    <text evidence="3">The sequence shown here is derived from an EMBL/GenBank/DDBJ whole genome shotgun (WGS) entry which is preliminary data.</text>
</comment>
<dbReference type="Proteomes" id="UP001197093">
    <property type="component" value="Unassembled WGS sequence"/>
</dbReference>
<organism evidence="3 4">
    <name type="scientific">Staphylotrichum longicolle</name>
    <dbReference type="NCBI Taxonomy" id="669026"/>
    <lineage>
        <taxon>Eukaryota</taxon>
        <taxon>Fungi</taxon>
        <taxon>Dikarya</taxon>
        <taxon>Ascomycota</taxon>
        <taxon>Pezizomycotina</taxon>
        <taxon>Sordariomycetes</taxon>
        <taxon>Sordariomycetidae</taxon>
        <taxon>Sordariales</taxon>
        <taxon>Chaetomiaceae</taxon>
        <taxon>Staphylotrichum</taxon>
    </lineage>
</organism>
<reference evidence="3" key="1">
    <citation type="submission" date="2023-02" db="EMBL/GenBank/DDBJ databases">
        <authorList>
            <person name="Palmer J.M."/>
        </authorList>
    </citation>
    <scope>NUCLEOTIDE SEQUENCE</scope>
    <source>
        <strain evidence="3">FW57</strain>
    </source>
</reference>
<proteinExistence type="predicted"/>
<dbReference type="EMBL" id="JAHCVI010000005">
    <property type="protein sequence ID" value="KAG7285099.1"/>
    <property type="molecule type" value="Genomic_DNA"/>
</dbReference>
<feature type="compositionally biased region" description="Basic and acidic residues" evidence="1">
    <location>
        <begin position="100"/>
        <end position="126"/>
    </location>
</feature>
<feature type="region of interest" description="Disordered" evidence="1">
    <location>
        <begin position="51"/>
        <end position="147"/>
    </location>
</feature>
<evidence type="ECO:0000313" key="4">
    <source>
        <dbReference type="Proteomes" id="UP001197093"/>
    </source>
</evidence>
<dbReference type="AlphaFoldDB" id="A0AAD4EPW4"/>
<gene>
    <name evidence="3" type="ORF">NEMBOFW57_009719</name>
</gene>
<evidence type="ECO:0000256" key="1">
    <source>
        <dbReference type="SAM" id="MobiDB-lite"/>
    </source>
</evidence>
<accession>A0AAD4EPW4</accession>
<evidence type="ECO:0000313" key="3">
    <source>
        <dbReference type="EMBL" id="KAG7285099.1"/>
    </source>
</evidence>
<feature type="domain" description="Myb-like DNA-binding" evidence="2">
    <location>
        <begin position="7"/>
        <end position="54"/>
    </location>
</feature>
<evidence type="ECO:0000259" key="2">
    <source>
        <dbReference type="Pfam" id="PF22980"/>
    </source>
</evidence>